<dbReference type="InParanoid" id="A0A0G4EFN2"/>
<dbReference type="GO" id="GO:0000387">
    <property type="term" value="P:spliceosomal snRNP assembly"/>
    <property type="evidence" value="ECO:0007669"/>
    <property type="project" value="TreeGrafter"/>
</dbReference>
<dbReference type="GO" id="GO:0030620">
    <property type="term" value="F:U2 snRNA binding"/>
    <property type="evidence" value="ECO:0007669"/>
    <property type="project" value="TreeGrafter"/>
</dbReference>
<dbReference type="EMBL" id="CDMY01000214">
    <property type="protein sequence ID" value="CEL94311.1"/>
    <property type="molecule type" value="Genomic_DNA"/>
</dbReference>
<dbReference type="AlphaFoldDB" id="A0A0G4EFN2"/>
<dbReference type="PANTHER" id="PTHR15197">
    <property type="entry name" value="COILIN P80"/>
    <property type="match status" value="1"/>
</dbReference>
<proteinExistence type="predicted"/>
<dbReference type="VEuPathDB" id="CryptoDB:Vbra_3747"/>
<dbReference type="InterPro" id="IPR024822">
    <property type="entry name" value="Coilin"/>
</dbReference>
<keyword evidence="2" id="KW-1133">Transmembrane helix</keyword>
<evidence type="ECO:0000256" key="2">
    <source>
        <dbReference type="SAM" id="Phobius"/>
    </source>
</evidence>
<dbReference type="GO" id="GO:0030619">
    <property type="term" value="F:U1 snRNA binding"/>
    <property type="evidence" value="ECO:0007669"/>
    <property type="project" value="TreeGrafter"/>
</dbReference>
<reference evidence="3 4" key="1">
    <citation type="submission" date="2014-11" db="EMBL/GenBank/DDBJ databases">
        <authorList>
            <person name="Zhu J."/>
            <person name="Qi W."/>
            <person name="Song R."/>
        </authorList>
    </citation>
    <scope>NUCLEOTIDE SEQUENCE [LARGE SCALE GENOMIC DNA]</scope>
</reference>
<organism evidence="3 4">
    <name type="scientific">Vitrella brassicaformis (strain CCMP3155)</name>
    <dbReference type="NCBI Taxonomy" id="1169540"/>
    <lineage>
        <taxon>Eukaryota</taxon>
        <taxon>Sar</taxon>
        <taxon>Alveolata</taxon>
        <taxon>Colpodellida</taxon>
        <taxon>Vitrellaceae</taxon>
        <taxon>Vitrella</taxon>
    </lineage>
</organism>
<gene>
    <name evidence="3" type="ORF">Vbra_3747</name>
</gene>
<accession>A0A0G4EFN2</accession>
<protein>
    <recommendedName>
        <fullName evidence="5">Ubiquitin-like domain-containing protein</fullName>
    </recommendedName>
</protein>
<sequence length="297" mass="33357">MSGMRLKIVMDEASVPLDASQEHRYREPFILVPSELTNVGELESHLQNKYDFLAAPNVLYLSVKGAVVDSKQPLAIFRDEDVVKVHIKKEGGPGSRDLSAMAGMRLRILMNEASVPLDATQEYQYRKIFILVPSELTNVGELKSYLQDKYDFLAAPNVLCLSVKGAVVPSEEPLTFIRDETVVRVHIRPQVAEEKGEAQTEVESDDEQSDATESDEDDDFTKTLDKVLDWFKKNSDAIARLRRPGSCQIMRIVSLVALISSVTIIFLLTDPLKSEWQTIAVVGALVFNFFVTFVVRY</sequence>
<evidence type="ECO:0000313" key="3">
    <source>
        <dbReference type="EMBL" id="CEL94311.1"/>
    </source>
</evidence>
<dbReference type="Proteomes" id="UP000041254">
    <property type="component" value="Unassembled WGS sequence"/>
</dbReference>
<evidence type="ECO:0000313" key="4">
    <source>
        <dbReference type="Proteomes" id="UP000041254"/>
    </source>
</evidence>
<feature type="transmembrane region" description="Helical" evidence="2">
    <location>
        <begin position="275"/>
        <end position="295"/>
    </location>
</feature>
<evidence type="ECO:0008006" key="5">
    <source>
        <dbReference type="Google" id="ProtNLM"/>
    </source>
</evidence>
<keyword evidence="2" id="KW-0812">Transmembrane</keyword>
<feature type="region of interest" description="Disordered" evidence="1">
    <location>
        <begin position="193"/>
        <end position="219"/>
    </location>
</feature>
<dbReference type="OrthoDB" id="74813at2759"/>
<dbReference type="GO" id="GO:0015030">
    <property type="term" value="C:Cajal body"/>
    <property type="evidence" value="ECO:0007669"/>
    <property type="project" value="TreeGrafter"/>
</dbReference>
<name>A0A0G4EFN2_VITBC</name>
<feature type="transmembrane region" description="Helical" evidence="2">
    <location>
        <begin position="249"/>
        <end position="269"/>
    </location>
</feature>
<keyword evidence="4" id="KW-1185">Reference proteome</keyword>
<dbReference type="PANTHER" id="PTHR15197:SF0">
    <property type="entry name" value="COILIN"/>
    <property type="match status" value="1"/>
</dbReference>
<feature type="compositionally biased region" description="Acidic residues" evidence="1">
    <location>
        <begin position="200"/>
        <end position="219"/>
    </location>
</feature>
<evidence type="ECO:0000256" key="1">
    <source>
        <dbReference type="SAM" id="MobiDB-lite"/>
    </source>
</evidence>
<keyword evidence="2" id="KW-0472">Membrane</keyword>